<dbReference type="RefSeq" id="WP_112431551.1">
    <property type="nucleotide sequence ID" value="NZ_MCIF01000002.1"/>
</dbReference>
<dbReference type="GO" id="GO:0003735">
    <property type="term" value="F:structural constituent of ribosome"/>
    <property type="evidence" value="ECO:0007669"/>
    <property type="project" value="InterPro"/>
</dbReference>
<evidence type="ECO:0000256" key="2">
    <source>
        <dbReference type="ARBA" id="ARBA00022980"/>
    </source>
</evidence>
<dbReference type="EMBL" id="MCIF01000002">
    <property type="protein sequence ID" value="RAQ97288.1"/>
    <property type="molecule type" value="Genomic_DNA"/>
</dbReference>
<keyword evidence="3 4" id="KW-0687">Ribonucleoprotein</keyword>
<reference evidence="5 6" key="1">
    <citation type="submission" date="2016-08" db="EMBL/GenBank/DDBJ databases">
        <title>Analysis of Carbohydrate Active Enzymes in Thermogemmatispora T81 Reveals Carbohydrate Degradation Ability.</title>
        <authorList>
            <person name="Tomazini A."/>
            <person name="Lal S."/>
            <person name="Stott M."/>
            <person name="Henrissat B."/>
            <person name="Polikarpov I."/>
            <person name="Sparling R."/>
            <person name="Levin D.B."/>
        </authorList>
    </citation>
    <scope>NUCLEOTIDE SEQUENCE [LARGE SCALE GENOMIC DNA]</scope>
    <source>
        <strain evidence="5 6">T81</strain>
    </source>
</reference>
<evidence type="ECO:0000256" key="3">
    <source>
        <dbReference type="ARBA" id="ARBA00023274"/>
    </source>
</evidence>
<sequence>MEITEVLRHGIITEKSVKLQEQHNQYTFKVAPEATKIDVRRAVEQLFNVKVLKVNIINVPGKKRVLRRRGALPRVIHGQRWKKAIVTIQPGQTIEALKA</sequence>
<proteinExistence type="inferred from homology"/>
<dbReference type="GO" id="GO:0019843">
    <property type="term" value="F:rRNA binding"/>
    <property type="evidence" value="ECO:0007669"/>
    <property type="project" value="UniProtKB-UniRule"/>
</dbReference>
<evidence type="ECO:0000313" key="5">
    <source>
        <dbReference type="EMBL" id="RAQ97288.1"/>
    </source>
</evidence>
<keyword evidence="4" id="KW-0699">rRNA-binding</keyword>
<dbReference type="InterPro" id="IPR013025">
    <property type="entry name" value="Ribosomal_uL23-like"/>
</dbReference>
<evidence type="ECO:0000256" key="1">
    <source>
        <dbReference type="ARBA" id="ARBA00006700"/>
    </source>
</evidence>
<dbReference type="Pfam" id="PF00276">
    <property type="entry name" value="Ribosomal_L23"/>
    <property type="match status" value="1"/>
</dbReference>
<dbReference type="OrthoDB" id="9793353at2"/>
<dbReference type="Gene3D" id="3.30.70.330">
    <property type="match status" value="1"/>
</dbReference>
<comment type="function">
    <text evidence="4">One of the early assembly proteins it binds 23S rRNA. One of the proteins that surrounds the polypeptide exit tunnel on the outside of the ribosome. Forms the main docking site for trigger factor binding to the ribosome.</text>
</comment>
<keyword evidence="2 4" id="KW-0689">Ribosomal protein</keyword>
<gene>
    <name evidence="4" type="primary">rplW</name>
    <name evidence="5" type="ORF">A4R35_17245</name>
</gene>
<dbReference type="NCBIfam" id="NF004363">
    <property type="entry name" value="PRK05738.2-4"/>
    <property type="match status" value="1"/>
</dbReference>
<comment type="subunit">
    <text evidence="4">Part of the 50S ribosomal subunit. Contacts protein L29, and trigger factor when it is bound to the ribosome.</text>
</comment>
<accession>A0A328VH69</accession>
<dbReference type="SUPFAM" id="SSF54189">
    <property type="entry name" value="Ribosomal proteins S24e, L23 and L15e"/>
    <property type="match status" value="1"/>
</dbReference>
<evidence type="ECO:0000256" key="4">
    <source>
        <dbReference type="HAMAP-Rule" id="MF_01369"/>
    </source>
</evidence>
<dbReference type="GO" id="GO:1990904">
    <property type="term" value="C:ribonucleoprotein complex"/>
    <property type="evidence" value="ECO:0007669"/>
    <property type="project" value="UniProtKB-KW"/>
</dbReference>
<keyword evidence="6" id="KW-1185">Reference proteome</keyword>
<comment type="similarity">
    <text evidence="1 4">Belongs to the universal ribosomal protein uL23 family.</text>
</comment>
<comment type="caution">
    <text evidence="5">The sequence shown here is derived from an EMBL/GenBank/DDBJ whole genome shotgun (WGS) entry which is preliminary data.</text>
</comment>
<dbReference type="PANTHER" id="PTHR11620">
    <property type="entry name" value="60S RIBOSOMAL PROTEIN L23A"/>
    <property type="match status" value="1"/>
</dbReference>
<dbReference type="AlphaFoldDB" id="A0A328VH69"/>
<protein>
    <recommendedName>
        <fullName evidence="4">Large ribosomal subunit protein uL23</fullName>
    </recommendedName>
</protein>
<dbReference type="GO" id="GO:0006412">
    <property type="term" value="P:translation"/>
    <property type="evidence" value="ECO:0007669"/>
    <property type="project" value="UniProtKB-UniRule"/>
</dbReference>
<dbReference type="InterPro" id="IPR012677">
    <property type="entry name" value="Nucleotide-bd_a/b_plait_sf"/>
</dbReference>
<dbReference type="HAMAP" id="MF_01369_B">
    <property type="entry name" value="Ribosomal_uL23_B"/>
    <property type="match status" value="1"/>
</dbReference>
<dbReference type="GO" id="GO:0005840">
    <property type="term" value="C:ribosome"/>
    <property type="evidence" value="ECO:0007669"/>
    <property type="project" value="UniProtKB-KW"/>
</dbReference>
<dbReference type="Proteomes" id="UP000248706">
    <property type="component" value="Unassembled WGS sequence"/>
</dbReference>
<dbReference type="InterPro" id="IPR012678">
    <property type="entry name" value="Ribosomal_uL23/eL15/eS24_sf"/>
</dbReference>
<keyword evidence="4" id="KW-0694">RNA-binding</keyword>
<organism evidence="5 6">
    <name type="scientific">Thermogemmatispora tikiterensis</name>
    <dbReference type="NCBI Taxonomy" id="1825093"/>
    <lineage>
        <taxon>Bacteria</taxon>
        <taxon>Bacillati</taxon>
        <taxon>Chloroflexota</taxon>
        <taxon>Ktedonobacteria</taxon>
        <taxon>Thermogemmatisporales</taxon>
        <taxon>Thermogemmatisporaceae</taxon>
        <taxon>Thermogemmatispora</taxon>
    </lineage>
</organism>
<evidence type="ECO:0000313" key="6">
    <source>
        <dbReference type="Proteomes" id="UP000248706"/>
    </source>
</evidence>
<name>A0A328VH69_9CHLR</name>